<evidence type="ECO:0000313" key="1">
    <source>
        <dbReference type="EMBL" id="GMN40527.1"/>
    </source>
</evidence>
<organism evidence="1 2">
    <name type="scientific">Ficus carica</name>
    <name type="common">Common fig</name>
    <dbReference type="NCBI Taxonomy" id="3494"/>
    <lineage>
        <taxon>Eukaryota</taxon>
        <taxon>Viridiplantae</taxon>
        <taxon>Streptophyta</taxon>
        <taxon>Embryophyta</taxon>
        <taxon>Tracheophyta</taxon>
        <taxon>Spermatophyta</taxon>
        <taxon>Magnoliopsida</taxon>
        <taxon>eudicotyledons</taxon>
        <taxon>Gunneridae</taxon>
        <taxon>Pentapetalae</taxon>
        <taxon>rosids</taxon>
        <taxon>fabids</taxon>
        <taxon>Rosales</taxon>
        <taxon>Moraceae</taxon>
        <taxon>Ficeae</taxon>
        <taxon>Ficus</taxon>
    </lineage>
</organism>
<dbReference type="Proteomes" id="UP001187192">
    <property type="component" value="Unassembled WGS sequence"/>
</dbReference>
<name>A0AA88D3W0_FICCA</name>
<reference evidence="1" key="1">
    <citation type="submission" date="2023-07" db="EMBL/GenBank/DDBJ databases">
        <title>draft genome sequence of fig (Ficus carica).</title>
        <authorList>
            <person name="Takahashi T."/>
            <person name="Nishimura K."/>
        </authorList>
    </citation>
    <scope>NUCLEOTIDE SEQUENCE</scope>
</reference>
<dbReference type="AlphaFoldDB" id="A0AA88D3W0"/>
<evidence type="ECO:0000313" key="2">
    <source>
        <dbReference type="Proteomes" id="UP001187192"/>
    </source>
</evidence>
<proteinExistence type="predicted"/>
<dbReference type="EMBL" id="BTGU01000011">
    <property type="protein sequence ID" value="GMN40527.1"/>
    <property type="molecule type" value="Genomic_DNA"/>
</dbReference>
<comment type="caution">
    <text evidence="1">The sequence shown here is derived from an EMBL/GenBank/DDBJ whole genome shotgun (WGS) entry which is preliminary data.</text>
</comment>
<protein>
    <submittedName>
        <fullName evidence="1">Uncharacterized protein</fullName>
    </submittedName>
</protein>
<gene>
    <name evidence="1" type="ORF">TIFTF001_009749</name>
</gene>
<accession>A0AA88D3W0</accession>
<sequence length="64" mass="7290">MCLEAENYSAETIELVAPIGLSFFIYDELGLLNHSTYQSCAQIHNAAKYSREHMFSKHDFCEDG</sequence>
<keyword evidence="2" id="KW-1185">Reference proteome</keyword>